<proteinExistence type="predicted"/>
<protein>
    <submittedName>
        <fullName evidence="1">Uncharacterized protein</fullName>
    </submittedName>
</protein>
<keyword evidence="2" id="KW-1185">Reference proteome</keyword>
<reference evidence="1" key="1">
    <citation type="submission" date="2023-08" db="EMBL/GenBank/DDBJ databases">
        <authorList>
            <person name="Audoor S."/>
            <person name="Bilcke G."/>
        </authorList>
    </citation>
    <scope>NUCLEOTIDE SEQUENCE</scope>
</reference>
<gene>
    <name evidence="1" type="ORF">CYCCA115_LOCUS13151</name>
</gene>
<evidence type="ECO:0000313" key="1">
    <source>
        <dbReference type="EMBL" id="CAJ1951602.1"/>
    </source>
</evidence>
<organism evidence="1 2">
    <name type="scientific">Cylindrotheca closterium</name>
    <dbReference type="NCBI Taxonomy" id="2856"/>
    <lineage>
        <taxon>Eukaryota</taxon>
        <taxon>Sar</taxon>
        <taxon>Stramenopiles</taxon>
        <taxon>Ochrophyta</taxon>
        <taxon>Bacillariophyta</taxon>
        <taxon>Bacillariophyceae</taxon>
        <taxon>Bacillariophycidae</taxon>
        <taxon>Bacillariales</taxon>
        <taxon>Bacillariaceae</taxon>
        <taxon>Cylindrotheca</taxon>
    </lineage>
</organism>
<comment type="caution">
    <text evidence="1">The sequence shown here is derived from an EMBL/GenBank/DDBJ whole genome shotgun (WGS) entry which is preliminary data.</text>
</comment>
<dbReference type="Proteomes" id="UP001295423">
    <property type="component" value="Unassembled WGS sequence"/>
</dbReference>
<accession>A0AAD2PUN8</accession>
<dbReference type="AlphaFoldDB" id="A0AAD2PUN8"/>
<dbReference type="EMBL" id="CAKOGP040001790">
    <property type="protein sequence ID" value="CAJ1951602.1"/>
    <property type="molecule type" value="Genomic_DNA"/>
</dbReference>
<name>A0AAD2PUN8_9STRA</name>
<evidence type="ECO:0000313" key="2">
    <source>
        <dbReference type="Proteomes" id="UP001295423"/>
    </source>
</evidence>
<sequence length="185" mass="21207">MFWWEQRNSKVDNIAQGYADELIATNDTIARNPKFFSAPCAIYIDNEKVSCLALASVDEVIVLPELMEYWAAKGRLAPKTFRLVDWPVVHQAMKLLKPAKQRFITKYTVGMCGVSKFRKQWGLKSKNRCPLCGLAEDHLHIPHCPSDRAKTQWQLLLQEAKMSRPLSSYHTRFTRVSEAKIAVLV</sequence>